<keyword evidence="3" id="KW-1185">Reference proteome</keyword>
<gene>
    <name evidence="2" type="ORF">SAMN05443529_13025</name>
</gene>
<evidence type="ECO:0000313" key="3">
    <source>
        <dbReference type="Proteomes" id="UP000198656"/>
    </source>
</evidence>
<dbReference type="Gene3D" id="3.90.550.10">
    <property type="entry name" value="Spore Coat Polysaccharide Biosynthesis Protein SpsA, Chain A"/>
    <property type="match status" value="1"/>
</dbReference>
<dbReference type="EMBL" id="FNCP01000030">
    <property type="protein sequence ID" value="SDI23472.1"/>
    <property type="molecule type" value="Genomic_DNA"/>
</dbReference>
<accession>A0A1G8IXE0</accession>
<name>A0A1G8IXE0_9FIRM</name>
<dbReference type="PANTHER" id="PTHR22916:SF3">
    <property type="entry name" value="UDP-GLCNAC:BETAGAL BETA-1,3-N-ACETYLGLUCOSAMINYLTRANSFERASE-LIKE PROTEIN 1"/>
    <property type="match status" value="1"/>
</dbReference>
<evidence type="ECO:0000259" key="1">
    <source>
        <dbReference type="Pfam" id="PF00535"/>
    </source>
</evidence>
<dbReference type="Pfam" id="PF00535">
    <property type="entry name" value="Glycos_transf_2"/>
    <property type="match status" value="1"/>
</dbReference>
<evidence type="ECO:0000313" key="2">
    <source>
        <dbReference type="EMBL" id="SDI23472.1"/>
    </source>
</evidence>
<organism evidence="2 3">
    <name type="scientific">Desulfosporosinus hippei DSM 8344</name>
    <dbReference type="NCBI Taxonomy" id="1121419"/>
    <lineage>
        <taxon>Bacteria</taxon>
        <taxon>Bacillati</taxon>
        <taxon>Bacillota</taxon>
        <taxon>Clostridia</taxon>
        <taxon>Eubacteriales</taxon>
        <taxon>Desulfitobacteriaceae</taxon>
        <taxon>Desulfosporosinus</taxon>
    </lineage>
</organism>
<dbReference type="GO" id="GO:0016758">
    <property type="term" value="F:hexosyltransferase activity"/>
    <property type="evidence" value="ECO:0007669"/>
    <property type="project" value="UniProtKB-ARBA"/>
</dbReference>
<dbReference type="STRING" id="1121419.SAMN05443529_13025"/>
<dbReference type="AlphaFoldDB" id="A0A1G8IXE0"/>
<dbReference type="InterPro" id="IPR001173">
    <property type="entry name" value="Glyco_trans_2-like"/>
</dbReference>
<reference evidence="3" key="1">
    <citation type="submission" date="2016-10" db="EMBL/GenBank/DDBJ databases">
        <authorList>
            <person name="Varghese N."/>
            <person name="Submissions S."/>
        </authorList>
    </citation>
    <scope>NUCLEOTIDE SEQUENCE [LARGE SCALE GENOMIC DNA]</scope>
    <source>
        <strain evidence="3">DSM 8344</strain>
    </source>
</reference>
<keyword evidence="2" id="KW-0808">Transferase</keyword>
<sequence length="234" mass="26490">MLTPKVSVVIPTYNHSRYLPYALESVINQSYANLEVIVIDDGSTDGTAEVIKPYYSKINYIYKENGGTPSALNLGLSRATGKYICWLSADDAFIEDKVSKQVGLMESDPSLGFSYTSFIVIDAGGKKQYEVNSPFYPDKQEMVTKLMEGCFINGSAVMMSTHALKTVGYFDVGLPQAHDYDLWYRFLRHYSCGFLPDHLLAYRWHGENMSKNPIEECSVIVQERAKKLFPEWLN</sequence>
<dbReference type="SUPFAM" id="SSF53448">
    <property type="entry name" value="Nucleotide-diphospho-sugar transferases"/>
    <property type="match status" value="1"/>
</dbReference>
<dbReference type="InterPro" id="IPR029044">
    <property type="entry name" value="Nucleotide-diphossugar_trans"/>
</dbReference>
<dbReference type="Proteomes" id="UP000198656">
    <property type="component" value="Unassembled WGS sequence"/>
</dbReference>
<dbReference type="RefSeq" id="WP_092335347.1">
    <property type="nucleotide sequence ID" value="NZ_FNCP01000030.1"/>
</dbReference>
<proteinExistence type="predicted"/>
<dbReference type="OrthoDB" id="9785185at2"/>
<protein>
    <submittedName>
        <fullName evidence="2">Glycosyltransferase involved in cell wall bisynthesis</fullName>
    </submittedName>
</protein>
<dbReference type="PANTHER" id="PTHR22916">
    <property type="entry name" value="GLYCOSYLTRANSFERASE"/>
    <property type="match status" value="1"/>
</dbReference>
<feature type="domain" description="Glycosyltransferase 2-like" evidence="1">
    <location>
        <begin position="7"/>
        <end position="166"/>
    </location>
</feature>